<feature type="transmembrane region" description="Helical" evidence="1">
    <location>
        <begin position="6"/>
        <end position="26"/>
    </location>
</feature>
<sequence length="211" mass="24940">MIKKLIKIFSIIFILLVIFFVGLHIYRSPKPELKRNNSVHGVKVNVKVSDDERTPIIRTFEREKFESLPEQKVMKLRDTIAGAVEGDIPSIDLNMDNKFYVEFIDKGKVYEPEIPKIKIFADSYFNDKTRETVIEGELDRLDDGRCRYFYETKRYNTQFEKYFMEYIRIEIYYTIDGVDYVSTFGTFQDNANDGTDFFNNEKLDTPIPPED</sequence>
<keyword evidence="1" id="KW-0812">Transmembrane</keyword>
<name>A0ABU7XBV4_9FIRM</name>
<keyword evidence="3" id="KW-1185">Reference proteome</keyword>
<evidence type="ECO:0000313" key="3">
    <source>
        <dbReference type="Proteomes" id="UP001328425"/>
    </source>
</evidence>
<dbReference type="Proteomes" id="UP001328425">
    <property type="component" value="Unassembled WGS sequence"/>
</dbReference>
<keyword evidence="1" id="KW-0472">Membrane</keyword>
<protein>
    <recommendedName>
        <fullName evidence="4">Lipoprotein</fullName>
    </recommendedName>
</protein>
<evidence type="ECO:0000313" key="2">
    <source>
        <dbReference type="EMBL" id="MEF3318763.1"/>
    </source>
</evidence>
<reference evidence="2 3" key="1">
    <citation type="submission" date="2022-11" db="EMBL/GenBank/DDBJ databases">
        <title>The First Case of Preauricular Fistular Abscess Caused by Peptoniphilus grossensis.</title>
        <authorList>
            <person name="Byun J.-H."/>
        </authorList>
    </citation>
    <scope>NUCLEOTIDE SEQUENCE [LARGE SCALE GENOMIC DNA]</scope>
    <source>
        <strain evidence="2 3">GYB008</strain>
    </source>
</reference>
<evidence type="ECO:0000256" key="1">
    <source>
        <dbReference type="SAM" id="Phobius"/>
    </source>
</evidence>
<gene>
    <name evidence="2" type="ORF">PV361_08610</name>
</gene>
<evidence type="ECO:0008006" key="4">
    <source>
        <dbReference type="Google" id="ProtNLM"/>
    </source>
</evidence>
<comment type="caution">
    <text evidence="2">The sequence shown here is derived from an EMBL/GenBank/DDBJ whole genome shotgun (WGS) entry which is preliminary data.</text>
</comment>
<keyword evidence="1" id="KW-1133">Transmembrane helix</keyword>
<proteinExistence type="predicted"/>
<organism evidence="2 3">
    <name type="scientific">Peptoniphilus grossensis</name>
    <dbReference type="NCBI Taxonomy" id="1465756"/>
    <lineage>
        <taxon>Bacteria</taxon>
        <taxon>Bacillati</taxon>
        <taxon>Bacillota</taxon>
        <taxon>Tissierellia</taxon>
        <taxon>Tissierellales</taxon>
        <taxon>Peptoniphilaceae</taxon>
        <taxon>Peptoniphilus</taxon>
    </lineage>
</organism>
<dbReference type="EMBL" id="JARBCY010000052">
    <property type="protein sequence ID" value="MEF3318763.1"/>
    <property type="molecule type" value="Genomic_DNA"/>
</dbReference>
<accession>A0ABU7XBV4</accession>